<organism evidence="1 2">
    <name type="scientific">Flavobacterium cerinum</name>
    <dbReference type="NCBI Taxonomy" id="2502784"/>
    <lineage>
        <taxon>Bacteria</taxon>
        <taxon>Pseudomonadati</taxon>
        <taxon>Bacteroidota</taxon>
        <taxon>Flavobacteriia</taxon>
        <taxon>Flavobacteriales</taxon>
        <taxon>Flavobacteriaceae</taxon>
        <taxon>Flavobacterium</taxon>
    </lineage>
</organism>
<name>A0A444GM85_9FLAO</name>
<keyword evidence="2" id="KW-1185">Reference proteome</keyword>
<gene>
    <name evidence="1" type="ORF">EPI11_17520</name>
</gene>
<dbReference type="Proteomes" id="UP000287527">
    <property type="component" value="Unassembled WGS sequence"/>
</dbReference>
<dbReference type="AlphaFoldDB" id="A0A444GM85"/>
<dbReference type="EMBL" id="SBII01000016">
    <property type="protein sequence ID" value="RWW91841.1"/>
    <property type="molecule type" value="Genomic_DNA"/>
</dbReference>
<protein>
    <submittedName>
        <fullName evidence="1">Uncharacterized protein</fullName>
    </submittedName>
</protein>
<evidence type="ECO:0000313" key="2">
    <source>
        <dbReference type="Proteomes" id="UP000287527"/>
    </source>
</evidence>
<comment type="caution">
    <text evidence="1">The sequence shown here is derived from an EMBL/GenBank/DDBJ whole genome shotgun (WGS) entry which is preliminary data.</text>
</comment>
<sequence>MAYNKKNLYKKIIEIQELTKSCQSLGMTNVHIFNEYISNHYHISKRTFDEYLGIPAERELKKLVDAENSQTKLFADE</sequence>
<dbReference type="RefSeq" id="WP_128391293.1">
    <property type="nucleotide sequence ID" value="NZ_SBII01000016.1"/>
</dbReference>
<evidence type="ECO:0000313" key="1">
    <source>
        <dbReference type="EMBL" id="RWW91841.1"/>
    </source>
</evidence>
<reference evidence="1 2" key="1">
    <citation type="submission" date="2019-01" db="EMBL/GenBank/DDBJ databases">
        <title>Flavobacterium sp. nov.,isolated from freshwater.</title>
        <authorList>
            <person name="Zhang R."/>
            <person name="Du Z.-J."/>
        </authorList>
    </citation>
    <scope>NUCLEOTIDE SEQUENCE [LARGE SCALE GENOMIC DNA]</scope>
    <source>
        <strain evidence="1 2">1E403</strain>
    </source>
</reference>
<dbReference type="OrthoDB" id="1274971at2"/>
<proteinExistence type="predicted"/>
<accession>A0A444GM85</accession>